<reference evidence="2" key="1">
    <citation type="submission" date="2016-10" db="EMBL/GenBank/DDBJ databases">
        <authorList>
            <person name="Varghese N."/>
            <person name="Submissions S."/>
        </authorList>
    </citation>
    <scope>NUCLEOTIDE SEQUENCE [LARGE SCALE GENOMIC DNA]</scope>
    <source>
        <strain evidence="2">DSM 25811 / CCM 8410 / LMG 26954 / E90</strain>
    </source>
</reference>
<evidence type="ECO:0000313" key="1">
    <source>
        <dbReference type="EMBL" id="SDC18025.1"/>
    </source>
</evidence>
<keyword evidence="2" id="KW-1185">Reference proteome</keyword>
<name>A0A1G6JHV0_NIADE</name>
<proteinExistence type="predicted"/>
<protein>
    <submittedName>
        <fullName evidence="1">Uncharacterized protein</fullName>
    </submittedName>
</protein>
<accession>A0A1G6JHV0</accession>
<organism evidence="1 2">
    <name type="scientific">Niabella drilacis (strain DSM 25811 / CCM 8410 / CCUG 62505 / LMG 26954 / E90)</name>
    <dbReference type="NCBI Taxonomy" id="1285928"/>
    <lineage>
        <taxon>Bacteria</taxon>
        <taxon>Pseudomonadati</taxon>
        <taxon>Bacteroidota</taxon>
        <taxon>Chitinophagia</taxon>
        <taxon>Chitinophagales</taxon>
        <taxon>Chitinophagaceae</taxon>
        <taxon>Niabella</taxon>
    </lineage>
</organism>
<dbReference type="InterPro" id="IPR028082">
    <property type="entry name" value="Peripla_BP_I"/>
</dbReference>
<evidence type="ECO:0000313" key="2">
    <source>
        <dbReference type="Proteomes" id="UP000198757"/>
    </source>
</evidence>
<dbReference type="SUPFAM" id="SSF53822">
    <property type="entry name" value="Periplasmic binding protein-like I"/>
    <property type="match status" value="1"/>
</dbReference>
<sequence>MHPLLPGNAFSYRIINNIGNEPIKPGDAYANIIEEYQVTLIEKTQSTFLKTGTQAGIISYNEMPFKRVILNGIATISFNFHEMGVLTAQTIIPGSAEKQKVSFLPDLAPILIIKSFLRQCGAD</sequence>
<dbReference type="EMBL" id="FMZO01000001">
    <property type="protein sequence ID" value="SDC18025.1"/>
    <property type="molecule type" value="Genomic_DNA"/>
</dbReference>
<dbReference type="STRING" id="1285928.SAMN04487894_101535"/>
<dbReference type="AlphaFoldDB" id="A0A1G6JHV0"/>
<dbReference type="RefSeq" id="WP_090388458.1">
    <property type="nucleotide sequence ID" value="NZ_FMZO01000001.1"/>
</dbReference>
<gene>
    <name evidence="1" type="ORF">SAMN04487894_101535</name>
</gene>
<dbReference type="Proteomes" id="UP000198757">
    <property type="component" value="Unassembled WGS sequence"/>
</dbReference>